<keyword evidence="1" id="KW-0175">Coiled coil</keyword>
<name>A0A383CQL5_9ZZZZ</name>
<evidence type="ECO:0000256" key="1">
    <source>
        <dbReference type="SAM" id="Coils"/>
    </source>
</evidence>
<reference evidence="3" key="1">
    <citation type="submission" date="2018-05" db="EMBL/GenBank/DDBJ databases">
        <authorList>
            <person name="Lanie J.A."/>
            <person name="Ng W.-L."/>
            <person name="Kazmierczak K.M."/>
            <person name="Andrzejewski T.M."/>
            <person name="Davidsen T.M."/>
            <person name="Wayne K.J."/>
            <person name="Tettelin H."/>
            <person name="Glass J.I."/>
            <person name="Rusch D."/>
            <person name="Podicherti R."/>
            <person name="Tsui H.-C.T."/>
            <person name="Winkler M.E."/>
        </authorList>
    </citation>
    <scope>NUCLEOTIDE SEQUENCE</scope>
</reference>
<feature type="transmembrane region" description="Helical" evidence="2">
    <location>
        <begin position="110"/>
        <end position="132"/>
    </location>
</feature>
<sequence>MGILNKAPNPKEEALYQRVFEELEEGIKFKGLWAKAYAKSNGDIDRVESIYIDLRVDSLRNEDKYEAQRIAYKNKQAKIEEKERKEERNELKRAAKKIKNKIRNKKRLKFIFWLLVLFILFQSYRFGIWHSLFTS</sequence>
<evidence type="ECO:0000256" key="2">
    <source>
        <dbReference type="SAM" id="Phobius"/>
    </source>
</evidence>
<gene>
    <name evidence="3" type="ORF">METZ01_LOCUS487164</name>
</gene>
<keyword evidence="2" id="KW-0812">Transmembrane</keyword>
<keyword evidence="2" id="KW-1133">Transmembrane helix</keyword>
<proteinExistence type="predicted"/>
<feature type="coiled-coil region" evidence="1">
    <location>
        <begin position="65"/>
        <end position="108"/>
    </location>
</feature>
<organism evidence="3">
    <name type="scientific">marine metagenome</name>
    <dbReference type="NCBI Taxonomy" id="408172"/>
    <lineage>
        <taxon>unclassified sequences</taxon>
        <taxon>metagenomes</taxon>
        <taxon>ecological metagenomes</taxon>
    </lineage>
</organism>
<keyword evidence="2" id="KW-0472">Membrane</keyword>
<accession>A0A383CQL5</accession>
<dbReference type="EMBL" id="UINC01210709">
    <property type="protein sequence ID" value="SVE34310.1"/>
    <property type="molecule type" value="Genomic_DNA"/>
</dbReference>
<protein>
    <submittedName>
        <fullName evidence="3">Uncharacterized protein</fullName>
    </submittedName>
</protein>
<evidence type="ECO:0000313" key="3">
    <source>
        <dbReference type="EMBL" id="SVE34310.1"/>
    </source>
</evidence>
<dbReference type="AlphaFoldDB" id="A0A383CQL5"/>